<reference evidence="1 2" key="1">
    <citation type="submission" date="2017-04" db="EMBL/GenBank/DDBJ databases">
        <authorList>
            <person name="Afonso C.L."/>
            <person name="Miller P.J."/>
            <person name="Scott M.A."/>
            <person name="Spackman E."/>
            <person name="Goraichik I."/>
            <person name="Dimitrov K.M."/>
            <person name="Suarez D.L."/>
            <person name="Swayne D.E."/>
        </authorList>
    </citation>
    <scope>NUCLEOTIDE SEQUENCE [LARGE SCALE GENOMIC DNA]</scope>
    <source>
        <strain evidence="1 2">VK13</strain>
    </source>
</reference>
<accession>A0A1W2AJH7</accession>
<protein>
    <submittedName>
        <fullName evidence="1">Uncharacterized protein</fullName>
    </submittedName>
</protein>
<dbReference type="AlphaFoldDB" id="A0A1W2AJH7"/>
<dbReference type="STRING" id="1938817.SAMN06296008_1094"/>
<evidence type="ECO:0000313" key="1">
    <source>
        <dbReference type="EMBL" id="SMC60774.1"/>
    </source>
</evidence>
<evidence type="ECO:0000313" key="2">
    <source>
        <dbReference type="Proteomes" id="UP000192708"/>
    </source>
</evidence>
<proteinExistence type="predicted"/>
<gene>
    <name evidence="1" type="ORF">SAMN06296008_1094</name>
</gene>
<organism evidence="1 2">
    <name type="scientific">Polynucleobacter kasalickyi</name>
    <dbReference type="NCBI Taxonomy" id="1938817"/>
    <lineage>
        <taxon>Bacteria</taxon>
        <taxon>Pseudomonadati</taxon>
        <taxon>Pseudomonadota</taxon>
        <taxon>Betaproteobacteria</taxon>
        <taxon>Burkholderiales</taxon>
        <taxon>Burkholderiaceae</taxon>
        <taxon>Polynucleobacter</taxon>
    </lineage>
</organism>
<dbReference type="Proteomes" id="UP000192708">
    <property type="component" value="Unassembled WGS sequence"/>
</dbReference>
<name>A0A1W2AJH7_9BURK</name>
<sequence>MYVNLNTSQSELSLNFVNFSEDLVLREVILGMNCQTSMVNILKLINSDSKVRVLKAGMAKRSFKIIEDRSFRHATNL</sequence>
<keyword evidence="2" id="KW-1185">Reference proteome</keyword>
<dbReference type="EMBL" id="FWXJ01000009">
    <property type="protein sequence ID" value="SMC60774.1"/>
    <property type="molecule type" value="Genomic_DNA"/>
</dbReference>